<dbReference type="GO" id="GO:0004157">
    <property type="term" value="F:dihydropyrimidinase activity"/>
    <property type="evidence" value="ECO:0007669"/>
    <property type="project" value="UniProtKB-EC"/>
</dbReference>
<dbReference type="Gene3D" id="3.20.20.140">
    <property type="entry name" value="Metal-dependent hydrolases"/>
    <property type="match status" value="1"/>
</dbReference>
<dbReference type="OrthoDB" id="194468at2759"/>
<dbReference type="SUPFAM" id="SSF51556">
    <property type="entry name" value="Metallo-dependent hydrolases"/>
    <property type="match status" value="1"/>
</dbReference>
<dbReference type="PANTHER" id="PTHR11647">
    <property type="entry name" value="HYDRANTOINASE/DIHYDROPYRIMIDINASE FAMILY MEMBER"/>
    <property type="match status" value="1"/>
</dbReference>
<dbReference type="EMBL" id="CAJOBO010000361">
    <property type="protein sequence ID" value="CAF4201997.1"/>
    <property type="molecule type" value="Genomic_DNA"/>
</dbReference>
<dbReference type="Gene3D" id="3.30.1490.130">
    <property type="entry name" value="D-aminoacylase. Domain 3"/>
    <property type="match status" value="1"/>
</dbReference>
<evidence type="ECO:0000313" key="7">
    <source>
        <dbReference type="EMBL" id="CAF3518275.1"/>
    </source>
</evidence>
<reference evidence="8" key="1">
    <citation type="submission" date="2021-02" db="EMBL/GenBank/DDBJ databases">
        <authorList>
            <person name="Nowell W R."/>
        </authorList>
    </citation>
    <scope>NUCLEOTIDE SEQUENCE</scope>
</reference>
<evidence type="ECO:0000256" key="3">
    <source>
        <dbReference type="ARBA" id="ARBA00036696"/>
    </source>
</evidence>
<dbReference type="Proteomes" id="UP000663833">
    <property type="component" value="Unassembled WGS sequence"/>
</dbReference>
<comment type="caution">
    <text evidence="8">The sequence shown here is derived from an EMBL/GenBank/DDBJ whole genome shotgun (WGS) entry which is preliminary data.</text>
</comment>
<dbReference type="InterPro" id="IPR011059">
    <property type="entry name" value="Metal-dep_hydrolase_composite"/>
</dbReference>
<dbReference type="EMBL" id="CAJNXB010003150">
    <property type="protein sequence ID" value="CAF3298735.1"/>
    <property type="molecule type" value="Genomic_DNA"/>
</dbReference>
<dbReference type="Proteomes" id="UP000663851">
    <property type="component" value="Unassembled WGS sequence"/>
</dbReference>
<comment type="similarity">
    <text evidence="2">Belongs to the metallo-dependent hydrolases superfamily. Hydantoinase/dihydropyrimidinase family.</text>
</comment>
<evidence type="ECO:0000313" key="9">
    <source>
        <dbReference type="Proteomes" id="UP000663851"/>
    </source>
</evidence>
<dbReference type="SUPFAM" id="SSF51338">
    <property type="entry name" value="Composite domain of metallo-dependent hydrolases"/>
    <property type="match status" value="1"/>
</dbReference>
<dbReference type="InterPro" id="IPR032466">
    <property type="entry name" value="Metal_Hydrolase"/>
</dbReference>
<evidence type="ECO:0000256" key="4">
    <source>
        <dbReference type="ARBA" id="ARBA00039113"/>
    </source>
</evidence>
<dbReference type="GO" id="GO:0016811">
    <property type="term" value="F:hydrolase activity, acting on carbon-nitrogen (but not peptide) bonds, in linear amides"/>
    <property type="evidence" value="ECO:0007669"/>
    <property type="project" value="InterPro"/>
</dbReference>
<dbReference type="PANTHER" id="PTHR11647:SF1">
    <property type="entry name" value="COLLAPSIN RESPONSE MEDIATOR PROTEIN"/>
    <property type="match status" value="1"/>
</dbReference>
<dbReference type="EMBL" id="CAJNYD010003551">
    <property type="protein sequence ID" value="CAF3518275.1"/>
    <property type="molecule type" value="Genomic_DNA"/>
</dbReference>
<dbReference type="InterPro" id="IPR023100">
    <property type="entry name" value="D-aminoacylase_insert_dom_sf"/>
</dbReference>
<comment type="catalytic activity">
    <reaction evidence="3">
        <text>5,6-dihydrouracil + H2O = 3-(carbamoylamino)propanoate + H(+)</text>
        <dbReference type="Rhea" id="RHEA:16121"/>
        <dbReference type="ChEBI" id="CHEBI:11892"/>
        <dbReference type="ChEBI" id="CHEBI:15377"/>
        <dbReference type="ChEBI" id="CHEBI:15378"/>
        <dbReference type="ChEBI" id="CHEBI:15901"/>
        <dbReference type="EC" id="3.5.2.2"/>
    </reaction>
</comment>
<evidence type="ECO:0000259" key="5">
    <source>
        <dbReference type="Pfam" id="PF01979"/>
    </source>
</evidence>
<sequence>MEYDLVFLNGRVINPETNFDAIRSVGIIDGSIVSISEENLKGKVEIDISNLIICPGFIDVHSHEHSDEYYTLKCQDGVTSIFELEVGTDDVDLWYAERDNKTLINYGVAIGHIQARMKVFNHPPGFLPHSDSSAALQPDRIDEIKKEIEYGLRRGAMAVGFGIHYVPGATRWEIVECFRLAKKYDVCCHVHMRHFGAQEKNGSLAALQEILALGACTKAAINVCHLHSTCLAATHKALELIHDAHKNGMDITTEFYPYLAGCSTIDSALFNDDLWQEQLGINYNGLTYINTGEQLDANSFAKYRKEGGLILINSIPEEAVLECLRSPITLMGSDALRGHPRAAGSCARVLGHYVRDRGIISLMEAIRKMSLLPAQRLESASSQMKTRGRICEGATADLCIFDPVTIKDCATYQQPKLPSQGIIHVLVNGKFVLRDGKLVTMDKNTNLPGQPIRGRVDYKTLVYFSFE</sequence>
<dbReference type="NCBIfam" id="NF006560">
    <property type="entry name" value="PRK09061.1"/>
    <property type="match status" value="1"/>
</dbReference>
<dbReference type="Gene3D" id="2.30.40.10">
    <property type="entry name" value="Urease, subunit C, domain 1"/>
    <property type="match status" value="1"/>
</dbReference>
<evidence type="ECO:0000313" key="6">
    <source>
        <dbReference type="EMBL" id="CAF3298735.1"/>
    </source>
</evidence>
<dbReference type="Pfam" id="PF01979">
    <property type="entry name" value="Amidohydro_1"/>
    <property type="match status" value="1"/>
</dbReference>
<name>A0A820BKA7_9BILA</name>
<dbReference type="Proteomes" id="UP000663825">
    <property type="component" value="Unassembled WGS sequence"/>
</dbReference>
<evidence type="ECO:0000313" key="8">
    <source>
        <dbReference type="EMBL" id="CAF4201997.1"/>
    </source>
</evidence>
<accession>A0A820BKA7</accession>
<dbReference type="InterPro" id="IPR050378">
    <property type="entry name" value="Metallo-dep_Hydrolases_sf"/>
</dbReference>
<dbReference type="InterPro" id="IPR006680">
    <property type="entry name" value="Amidohydro-rel"/>
</dbReference>
<feature type="domain" description="Amidohydrolase-related" evidence="5">
    <location>
        <begin position="52"/>
        <end position="432"/>
    </location>
</feature>
<dbReference type="EC" id="3.5.2.2" evidence="4"/>
<gene>
    <name evidence="8" type="ORF">HFQ381_LOCUS7527</name>
    <name evidence="7" type="ORF">LUA448_LOCUS26280</name>
    <name evidence="6" type="ORF">TIS948_LOCUS18152</name>
</gene>
<evidence type="ECO:0000256" key="1">
    <source>
        <dbReference type="ARBA" id="ARBA00001947"/>
    </source>
</evidence>
<comment type="cofactor">
    <cofactor evidence="1">
        <name>Zn(2+)</name>
        <dbReference type="ChEBI" id="CHEBI:29105"/>
    </cofactor>
</comment>
<evidence type="ECO:0000256" key="2">
    <source>
        <dbReference type="ARBA" id="ARBA00008829"/>
    </source>
</evidence>
<proteinExistence type="inferred from homology"/>
<protein>
    <recommendedName>
        <fullName evidence="4">dihydropyrimidinase</fullName>
        <ecNumber evidence="4">3.5.2.2</ecNumber>
    </recommendedName>
</protein>
<organism evidence="8 9">
    <name type="scientific">Rotaria socialis</name>
    <dbReference type="NCBI Taxonomy" id="392032"/>
    <lineage>
        <taxon>Eukaryota</taxon>
        <taxon>Metazoa</taxon>
        <taxon>Spiralia</taxon>
        <taxon>Gnathifera</taxon>
        <taxon>Rotifera</taxon>
        <taxon>Eurotatoria</taxon>
        <taxon>Bdelloidea</taxon>
        <taxon>Philodinida</taxon>
        <taxon>Philodinidae</taxon>
        <taxon>Rotaria</taxon>
    </lineage>
</organism>
<dbReference type="AlphaFoldDB" id="A0A820BKA7"/>